<reference evidence="6" key="1">
    <citation type="submission" date="2015-11" db="EMBL/GenBank/DDBJ databases">
        <title>De novo transcriptome assembly of four potential Pierce s Disease insect vectors from Arizona vineyards.</title>
        <authorList>
            <person name="Tassone E.E."/>
        </authorList>
    </citation>
    <scope>NUCLEOTIDE SEQUENCE</scope>
</reference>
<accession>A0A1B6G090</accession>
<evidence type="ECO:0000256" key="1">
    <source>
        <dbReference type="ARBA" id="ARBA00004123"/>
    </source>
</evidence>
<dbReference type="Gene3D" id="3.40.50.11990">
    <property type="entry name" value="RNA polymerase II accessory factor, Cdc73 C-terminal domain"/>
    <property type="match status" value="1"/>
</dbReference>
<dbReference type="InterPro" id="IPR038103">
    <property type="entry name" value="CDC73_C_sf"/>
</dbReference>
<feature type="non-terminal residue" evidence="6">
    <location>
        <position position="100"/>
    </location>
</feature>
<protein>
    <recommendedName>
        <fullName evidence="5">Cell division control protein 73 C-terminal domain-containing protein</fullName>
    </recommendedName>
</protein>
<dbReference type="EMBL" id="GECZ01013923">
    <property type="protein sequence ID" value="JAS55846.1"/>
    <property type="molecule type" value="Transcribed_RNA"/>
</dbReference>
<comment type="similarity">
    <text evidence="2">Belongs to the CDC73 family.</text>
</comment>
<gene>
    <name evidence="6" type="ORF">g.44713</name>
</gene>
<dbReference type="Pfam" id="PF05179">
    <property type="entry name" value="CDC73_C"/>
    <property type="match status" value="1"/>
</dbReference>
<sequence length="100" mass="11332">VIEDNKPPTIIPVKPTIPTQVCKGLSSQTKRRSFTPIIIVPNLQSSLINMYNAKDILEDLKFVTTREKKMQNAPRVSETLLMREKDGGVRVPYKVIDNPQ</sequence>
<keyword evidence="4" id="KW-0539">Nucleus</keyword>
<dbReference type="GO" id="GO:0000993">
    <property type="term" value="F:RNA polymerase II complex binding"/>
    <property type="evidence" value="ECO:0007669"/>
    <property type="project" value="TreeGrafter"/>
</dbReference>
<dbReference type="GO" id="GO:0006368">
    <property type="term" value="P:transcription elongation by RNA polymerase II"/>
    <property type="evidence" value="ECO:0007669"/>
    <property type="project" value="InterPro"/>
</dbReference>
<dbReference type="InterPro" id="IPR007852">
    <property type="entry name" value="Cdc73/Parafibromin"/>
</dbReference>
<proteinExistence type="inferred from homology"/>
<feature type="domain" description="Cell division control protein 73 C-terminal" evidence="5">
    <location>
        <begin position="33"/>
        <end position="100"/>
    </location>
</feature>
<name>A0A1B6G090_9HEMI</name>
<dbReference type="GO" id="GO:0032968">
    <property type="term" value="P:positive regulation of transcription elongation by RNA polymerase II"/>
    <property type="evidence" value="ECO:0007669"/>
    <property type="project" value="TreeGrafter"/>
</dbReference>
<dbReference type="InterPro" id="IPR031336">
    <property type="entry name" value="CDC73_C"/>
</dbReference>
<evidence type="ECO:0000313" key="6">
    <source>
        <dbReference type="EMBL" id="JAS55846.1"/>
    </source>
</evidence>
<dbReference type="AlphaFoldDB" id="A0A1B6G090"/>
<organism evidence="6">
    <name type="scientific">Cuerna arida</name>
    <dbReference type="NCBI Taxonomy" id="1464854"/>
    <lineage>
        <taxon>Eukaryota</taxon>
        <taxon>Metazoa</taxon>
        <taxon>Ecdysozoa</taxon>
        <taxon>Arthropoda</taxon>
        <taxon>Hexapoda</taxon>
        <taxon>Insecta</taxon>
        <taxon>Pterygota</taxon>
        <taxon>Neoptera</taxon>
        <taxon>Paraneoptera</taxon>
        <taxon>Hemiptera</taxon>
        <taxon>Auchenorrhyncha</taxon>
        <taxon>Membracoidea</taxon>
        <taxon>Cicadellidae</taxon>
        <taxon>Cicadellinae</taxon>
        <taxon>Proconiini</taxon>
        <taxon>Cuerna</taxon>
    </lineage>
</organism>
<dbReference type="PANTHER" id="PTHR12466:SF8">
    <property type="entry name" value="PARAFIBROMIN"/>
    <property type="match status" value="1"/>
</dbReference>
<evidence type="ECO:0000256" key="2">
    <source>
        <dbReference type="ARBA" id="ARBA00010427"/>
    </source>
</evidence>
<dbReference type="PANTHER" id="PTHR12466">
    <property type="entry name" value="CDC73 DOMAIN PROTEIN"/>
    <property type="match status" value="1"/>
</dbReference>
<dbReference type="GO" id="GO:0016593">
    <property type="term" value="C:Cdc73/Paf1 complex"/>
    <property type="evidence" value="ECO:0007669"/>
    <property type="project" value="InterPro"/>
</dbReference>
<comment type="subcellular location">
    <subcellularLocation>
        <location evidence="1">Nucleus</location>
    </subcellularLocation>
</comment>
<evidence type="ECO:0000256" key="3">
    <source>
        <dbReference type="ARBA" id="ARBA00023163"/>
    </source>
</evidence>
<keyword evidence="3" id="KW-0804">Transcription</keyword>
<evidence type="ECO:0000259" key="5">
    <source>
        <dbReference type="Pfam" id="PF05179"/>
    </source>
</evidence>
<evidence type="ECO:0000256" key="4">
    <source>
        <dbReference type="ARBA" id="ARBA00023242"/>
    </source>
</evidence>
<feature type="non-terminal residue" evidence="6">
    <location>
        <position position="1"/>
    </location>
</feature>